<accession>A0A7J7MJS7</accession>
<keyword evidence="2" id="KW-1185">Reference proteome</keyword>
<organism evidence="1 2">
    <name type="scientific">Kingdonia uniflora</name>
    <dbReference type="NCBI Taxonomy" id="39325"/>
    <lineage>
        <taxon>Eukaryota</taxon>
        <taxon>Viridiplantae</taxon>
        <taxon>Streptophyta</taxon>
        <taxon>Embryophyta</taxon>
        <taxon>Tracheophyta</taxon>
        <taxon>Spermatophyta</taxon>
        <taxon>Magnoliopsida</taxon>
        <taxon>Ranunculales</taxon>
        <taxon>Circaeasteraceae</taxon>
        <taxon>Kingdonia</taxon>
    </lineage>
</organism>
<dbReference type="AlphaFoldDB" id="A0A7J7MJS7"/>
<name>A0A7J7MJS7_9MAGN</name>
<evidence type="ECO:0000313" key="2">
    <source>
        <dbReference type="Proteomes" id="UP000541444"/>
    </source>
</evidence>
<evidence type="ECO:0000313" key="1">
    <source>
        <dbReference type="EMBL" id="KAF6155143.1"/>
    </source>
</evidence>
<gene>
    <name evidence="1" type="ORF">GIB67_019669</name>
</gene>
<dbReference type="Proteomes" id="UP000541444">
    <property type="component" value="Unassembled WGS sequence"/>
</dbReference>
<dbReference type="EMBL" id="JACGCM010001428">
    <property type="protein sequence ID" value="KAF6155143.1"/>
    <property type="molecule type" value="Genomic_DNA"/>
</dbReference>
<proteinExistence type="predicted"/>
<reference evidence="1 2" key="1">
    <citation type="journal article" date="2020" name="IScience">
        <title>Genome Sequencing of the Endangered Kingdonia uniflora (Circaeasteraceae, Ranunculales) Reveals Potential Mechanisms of Evolutionary Specialization.</title>
        <authorList>
            <person name="Sun Y."/>
            <person name="Deng T."/>
            <person name="Zhang A."/>
            <person name="Moore M.J."/>
            <person name="Landis J.B."/>
            <person name="Lin N."/>
            <person name="Zhang H."/>
            <person name="Zhang X."/>
            <person name="Huang J."/>
            <person name="Zhang X."/>
            <person name="Sun H."/>
            <person name="Wang H."/>
        </authorList>
    </citation>
    <scope>NUCLEOTIDE SEQUENCE [LARGE SCALE GENOMIC DNA]</scope>
    <source>
        <strain evidence="1">TB1705</strain>
        <tissue evidence="1">Leaf</tissue>
    </source>
</reference>
<protein>
    <submittedName>
        <fullName evidence="1">Uncharacterized protein</fullName>
    </submittedName>
</protein>
<sequence>MKALEVKVLEAITTYSSLYSGRAQFQLQVQCSTLTSDLRSINLNLILGASSTNILQVGY</sequence>
<comment type="caution">
    <text evidence="1">The sequence shown here is derived from an EMBL/GenBank/DDBJ whole genome shotgun (WGS) entry which is preliminary data.</text>
</comment>